<dbReference type="eggNOG" id="COG1250">
    <property type="taxonomic scope" value="Bacteria"/>
</dbReference>
<dbReference type="InterPro" id="IPR006176">
    <property type="entry name" value="3-OHacyl-CoA_DH_NAD-bd"/>
</dbReference>
<dbReference type="PANTHER" id="PTHR48075:SF5">
    <property type="entry name" value="3-HYDROXYBUTYRYL-COA DEHYDROGENASE"/>
    <property type="match status" value="1"/>
</dbReference>
<accession>A0A0A3IGS7</accession>
<dbReference type="PIRSF" id="PIRSF000105">
    <property type="entry name" value="HCDH"/>
    <property type="match status" value="1"/>
</dbReference>
<dbReference type="Proteomes" id="UP000030437">
    <property type="component" value="Unassembled WGS sequence"/>
</dbReference>
<sequence>MMKRTLVIGGGFMGMAIAQVLAQGHQEVFIYEMNEALRSSRAKEYPDFRFIRHLNECKDIDVIIEAIPEKLELKQELFQKLEREFPQAILCTNTSSFLISHVGAKMHSMEKLIGTHFFSPANISPLVEIIPTAETDPAVVEAIFYMLEGCGKRPVRLNFELPGFIGNRLQSALAREAMSLVEKGIATAEDIDFIAKWALGIRLAITGPLEQRDINGLDTHLSITEHLYQDLENSREPLAILQKKVQENKLGMKTKAGFYNWQSKNTDELLVKKDRALQKIIEVAKALEEE</sequence>
<dbReference type="OrthoDB" id="9771883at2"/>
<keyword evidence="3" id="KW-0560">Oxidoreductase</keyword>
<dbReference type="EMBL" id="JPVP01000059">
    <property type="protein sequence ID" value="KGR82680.1"/>
    <property type="molecule type" value="Genomic_DNA"/>
</dbReference>
<evidence type="ECO:0000313" key="8">
    <source>
        <dbReference type="Proteomes" id="UP000030437"/>
    </source>
</evidence>
<comment type="similarity">
    <text evidence="2">Belongs to the 3-hydroxyacyl-CoA dehydrogenase family.</text>
</comment>
<feature type="site" description="Important for catalytic activity" evidence="4">
    <location>
        <position position="116"/>
    </location>
</feature>
<name>A0A0A3IGS7_9BACI</name>
<dbReference type="Gene3D" id="3.40.50.720">
    <property type="entry name" value="NAD(P)-binding Rossmann-like Domain"/>
    <property type="match status" value="1"/>
</dbReference>
<dbReference type="GO" id="GO:0006635">
    <property type="term" value="P:fatty acid beta-oxidation"/>
    <property type="evidence" value="ECO:0007669"/>
    <property type="project" value="TreeGrafter"/>
</dbReference>
<protein>
    <recommendedName>
        <fullName evidence="9">3-hydroxybutyryl-CoA dehydrogenase</fullName>
    </recommendedName>
</protein>
<comment type="caution">
    <text evidence="7">The sequence shown here is derived from an EMBL/GenBank/DDBJ whole genome shotgun (WGS) entry which is preliminary data.</text>
</comment>
<organism evidence="7 8">
    <name type="scientific">Lysinibacillus odysseyi 34hs-1 = NBRC 100172</name>
    <dbReference type="NCBI Taxonomy" id="1220589"/>
    <lineage>
        <taxon>Bacteria</taxon>
        <taxon>Bacillati</taxon>
        <taxon>Bacillota</taxon>
        <taxon>Bacilli</taxon>
        <taxon>Bacillales</taxon>
        <taxon>Bacillaceae</taxon>
        <taxon>Lysinibacillus</taxon>
    </lineage>
</organism>
<dbReference type="SUPFAM" id="SSF51735">
    <property type="entry name" value="NAD(P)-binding Rossmann-fold domains"/>
    <property type="match status" value="1"/>
</dbReference>
<evidence type="ECO:0000259" key="6">
    <source>
        <dbReference type="Pfam" id="PF02737"/>
    </source>
</evidence>
<dbReference type="SUPFAM" id="SSF48179">
    <property type="entry name" value="6-phosphogluconate dehydrogenase C-terminal domain-like"/>
    <property type="match status" value="1"/>
</dbReference>
<dbReference type="InterPro" id="IPR022694">
    <property type="entry name" value="3-OHacyl-CoA_DH"/>
</dbReference>
<feature type="domain" description="3-hydroxyacyl-CoA dehydrogenase NAD binding" evidence="6">
    <location>
        <begin position="48"/>
        <end position="157"/>
    </location>
</feature>
<keyword evidence="8" id="KW-1185">Reference proteome</keyword>
<dbReference type="AlphaFoldDB" id="A0A0A3IGS7"/>
<dbReference type="GO" id="GO:0008691">
    <property type="term" value="F:3-hydroxybutyryl-CoA dehydrogenase activity"/>
    <property type="evidence" value="ECO:0007669"/>
    <property type="project" value="TreeGrafter"/>
</dbReference>
<dbReference type="Gene3D" id="1.10.1040.10">
    <property type="entry name" value="N-(1-d-carboxylethyl)-l-norvaline Dehydrogenase, domain 2"/>
    <property type="match status" value="1"/>
</dbReference>
<evidence type="ECO:0000256" key="4">
    <source>
        <dbReference type="PIRSR" id="PIRSR000105-1"/>
    </source>
</evidence>
<dbReference type="InterPro" id="IPR013328">
    <property type="entry name" value="6PGD_dom2"/>
</dbReference>
<evidence type="ECO:0000259" key="5">
    <source>
        <dbReference type="Pfam" id="PF00725"/>
    </source>
</evidence>
<dbReference type="GO" id="GO:0070403">
    <property type="term" value="F:NAD+ binding"/>
    <property type="evidence" value="ECO:0007669"/>
    <property type="project" value="InterPro"/>
</dbReference>
<dbReference type="InterPro" id="IPR008927">
    <property type="entry name" value="6-PGluconate_DH-like_C_sf"/>
</dbReference>
<evidence type="ECO:0008006" key="9">
    <source>
        <dbReference type="Google" id="ProtNLM"/>
    </source>
</evidence>
<evidence type="ECO:0000313" key="7">
    <source>
        <dbReference type="EMBL" id="KGR82680.1"/>
    </source>
</evidence>
<evidence type="ECO:0000256" key="1">
    <source>
        <dbReference type="ARBA" id="ARBA00005086"/>
    </source>
</evidence>
<dbReference type="Pfam" id="PF00725">
    <property type="entry name" value="3HCDH"/>
    <property type="match status" value="1"/>
</dbReference>
<dbReference type="Pfam" id="PF02737">
    <property type="entry name" value="3HCDH_N"/>
    <property type="match status" value="1"/>
</dbReference>
<dbReference type="InterPro" id="IPR036291">
    <property type="entry name" value="NAD(P)-bd_dom_sf"/>
</dbReference>
<reference evidence="7 8" key="1">
    <citation type="submission" date="2014-02" db="EMBL/GenBank/DDBJ databases">
        <title>Draft genome sequence of Lysinibacillus odysseyi NBRC 100172.</title>
        <authorList>
            <person name="Zhang F."/>
            <person name="Wang G."/>
            <person name="Zhang L."/>
        </authorList>
    </citation>
    <scope>NUCLEOTIDE SEQUENCE [LARGE SCALE GENOMIC DNA]</scope>
    <source>
        <strain evidence="7 8">NBRC 100172</strain>
    </source>
</reference>
<evidence type="ECO:0000256" key="2">
    <source>
        <dbReference type="ARBA" id="ARBA00009463"/>
    </source>
</evidence>
<dbReference type="PANTHER" id="PTHR48075">
    <property type="entry name" value="3-HYDROXYACYL-COA DEHYDROGENASE FAMILY PROTEIN"/>
    <property type="match status" value="1"/>
</dbReference>
<dbReference type="STRING" id="1220589.CD32_17655"/>
<gene>
    <name evidence="7" type="ORF">CD32_17655</name>
</gene>
<dbReference type="InterPro" id="IPR006108">
    <property type="entry name" value="3HC_DH_C"/>
</dbReference>
<proteinExistence type="inferred from homology"/>
<evidence type="ECO:0000256" key="3">
    <source>
        <dbReference type="ARBA" id="ARBA00023002"/>
    </source>
</evidence>
<comment type="pathway">
    <text evidence="1">Lipid metabolism; butanoate metabolism.</text>
</comment>
<feature type="domain" description="3-hydroxyacyl-CoA dehydrogenase C-terminal" evidence="5">
    <location>
        <begin position="163"/>
        <end position="261"/>
    </location>
</feature>